<evidence type="ECO:0000313" key="4">
    <source>
        <dbReference type="EMBL" id="KAG6527041.1"/>
    </source>
</evidence>
<keyword evidence="3" id="KW-0809">Transit peptide</keyword>
<dbReference type="AlphaFoldDB" id="A0A8J5LIQ9"/>
<gene>
    <name evidence="4" type="ORF">ZIOFF_009128</name>
</gene>
<organism evidence="4 5">
    <name type="scientific">Zingiber officinale</name>
    <name type="common">Ginger</name>
    <name type="synonym">Amomum zingiber</name>
    <dbReference type="NCBI Taxonomy" id="94328"/>
    <lineage>
        <taxon>Eukaryota</taxon>
        <taxon>Viridiplantae</taxon>
        <taxon>Streptophyta</taxon>
        <taxon>Embryophyta</taxon>
        <taxon>Tracheophyta</taxon>
        <taxon>Spermatophyta</taxon>
        <taxon>Magnoliopsida</taxon>
        <taxon>Liliopsida</taxon>
        <taxon>Zingiberales</taxon>
        <taxon>Zingiberaceae</taxon>
        <taxon>Zingiber</taxon>
    </lineage>
</organism>
<dbReference type="GO" id="GO:0006353">
    <property type="term" value="P:DNA-templated transcription termination"/>
    <property type="evidence" value="ECO:0007669"/>
    <property type="project" value="UniProtKB-KW"/>
</dbReference>
<keyword evidence="2" id="KW-0805">Transcription regulation</keyword>
<dbReference type="GO" id="GO:0003676">
    <property type="term" value="F:nucleic acid binding"/>
    <property type="evidence" value="ECO:0007669"/>
    <property type="project" value="InterPro"/>
</dbReference>
<evidence type="ECO:0000256" key="1">
    <source>
        <dbReference type="ARBA" id="ARBA00007692"/>
    </source>
</evidence>
<evidence type="ECO:0000313" key="5">
    <source>
        <dbReference type="Proteomes" id="UP000734854"/>
    </source>
</evidence>
<comment type="similarity">
    <text evidence="1">Belongs to the mTERF family.</text>
</comment>
<evidence type="ECO:0000256" key="2">
    <source>
        <dbReference type="ARBA" id="ARBA00022472"/>
    </source>
</evidence>
<dbReference type="PANTHER" id="PTHR13068:SF236">
    <property type="entry name" value="OS02G0749800 PROTEIN"/>
    <property type="match status" value="1"/>
</dbReference>
<keyword evidence="2" id="KW-0804">Transcription</keyword>
<evidence type="ECO:0000256" key="3">
    <source>
        <dbReference type="ARBA" id="ARBA00022946"/>
    </source>
</evidence>
<name>A0A8J5LIQ9_ZINOF</name>
<proteinExistence type="inferred from homology"/>
<dbReference type="SMART" id="SM00733">
    <property type="entry name" value="Mterf"/>
    <property type="match status" value="3"/>
</dbReference>
<dbReference type="EMBL" id="JACMSC010000003">
    <property type="protein sequence ID" value="KAG6527041.1"/>
    <property type="molecule type" value="Genomic_DNA"/>
</dbReference>
<dbReference type="Gene3D" id="1.25.70.10">
    <property type="entry name" value="Transcription termination factor 3, mitochondrial"/>
    <property type="match status" value="1"/>
</dbReference>
<dbReference type="InterPro" id="IPR038538">
    <property type="entry name" value="MTERF_sf"/>
</dbReference>
<evidence type="ECO:0008006" key="6">
    <source>
        <dbReference type="Google" id="ProtNLM"/>
    </source>
</evidence>
<dbReference type="Proteomes" id="UP000734854">
    <property type="component" value="Unassembled WGS sequence"/>
</dbReference>
<dbReference type="InterPro" id="IPR003690">
    <property type="entry name" value="MTERF"/>
</dbReference>
<accession>A0A8J5LIQ9</accession>
<keyword evidence="5" id="KW-1185">Reference proteome</keyword>
<dbReference type="Pfam" id="PF02536">
    <property type="entry name" value="mTERF"/>
    <property type="match status" value="2"/>
</dbReference>
<protein>
    <recommendedName>
        <fullName evidence="6">Mitochondrial transcription termination factor family protein</fullName>
    </recommendedName>
</protein>
<dbReference type="PANTHER" id="PTHR13068">
    <property type="entry name" value="CGI-12 PROTEIN-RELATED"/>
    <property type="match status" value="1"/>
</dbReference>
<keyword evidence="2" id="KW-0806">Transcription termination</keyword>
<dbReference type="FunFam" id="1.25.70.10:FF:000001">
    <property type="entry name" value="Mitochondrial transcription termination factor-like"/>
    <property type="match status" value="1"/>
</dbReference>
<comment type="caution">
    <text evidence="4">The sequence shown here is derived from an EMBL/GenBank/DDBJ whole genome shotgun (WGS) entry which is preliminary data.</text>
</comment>
<reference evidence="4 5" key="1">
    <citation type="submission" date="2020-08" db="EMBL/GenBank/DDBJ databases">
        <title>Plant Genome Project.</title>
        <authorList>
            <person name="Zhang R.-G."/>
        </authorList>
    </citation>
    <scope>NUCLEOTIDE SEQUENCE [LARGE SCALE GENOMIC DNA]</scope>
    <source>
        <tissue evidence="4">Rhizome</tissue>
    </source>
</reference>
<sequence length="338" mass="38144">MFRRLFGGVHRQLQVTATLGHRWTAAASCPHFLGFVKPYSVSSVGADDPSPLIASSLARSCWLSDRAAFSISKKVQLDALDKALSVLALLKDYGFDDAHLVRLVDHLPRVLSMDVEKTLKPKLEFYCGISLVGTPFPEILSANPWLLTTTVLPKLDALRAYDMPDDVILVLLTRYGYALLTDTARFNEAFDKIKKMGICLKKTTFARALGLLAILPKKWEEKVENLRGLGWSQDHVLEAFAKQPHVAMVSTEKTRKIVKFLEEKLGWTPEDIVKYPTVLTLSLEKRMMPRYVVLSILRHKGLIKTGFTGKHFVISSNKFQMEFVTEYQDKAPEIVEAY</sequence>